<feature type="domain" description="N-acetyltransferase" evidence="1">
    <location>
        <begin position="14"/>
        <end position="100"/>
    </location>
</feature>
<reference evidence="2 3" key="1">
    <citation type="submission" date="2018-10" db="EMBL/GenBank/DDBJ databases">
        <title>Isolation from cow dung.</title>
        <authorList>
            <person name="Ling L."/>
        </authorList>
    </citation>
    <scope>NUCLEOTIDE SEQUENCE [LARGE SCALE GENOMIC DNA]</scope>
    <source>
        <strain evidence="2 3">NEAU-LL90</strain>
    </source>
</reference>
<dbReference type="Pfam" id="PF14542">
    <property type="entry name" value="Acetyltransf_CG"/>
    <property type="match status" value="1"/>
</dbReference>
<dbReference type="SUPFAM" id="SSF55729">
    <property type="entry name" value="Acyl-CoA N-acyltransferases (Nat)"/>
    <property type="match status" value="1"/>
</dbReference>
<sequence>MNDSAAPEPTITVVNAVAAGRFEIRVDGEQAGFTEYLDAGVQRIFYHTEVDQRFAGRGLAGRLVEAALRETAAAGKRIVPICPFVHGYLDKHHDFDDIVDPVTPDAKDLVRRKKA</sequence>
<dbReference type="OrthoDB" id="5405911at2"/>
<dbReference type="RefSeq" id="WP_122189375.1">
    <property type="nucleotide sequence ID" value="NZ_RFFH01000007.1"/>
</dbReference>
<keyword evidence="2" id="KW-0808">Transferase</keyword>
<evidence type="ECO:0000259" key="1">
    <source>
        <dbReference type="PROSITE" id="PS51729"/>
    </source>
</evidence>
<evidence type="ECO:0000313" key="2">
    <source>
        <dbReference type="EMBL" id="RMI31426.1"/>
    </source>
</evidence>
<dbReference type="Proteomes" id="UP000279275">
    <property type="component" value="Unassembled WGS sequence"/>
</dbReference>
<dbReference type="InterPro" id="IPR031165">
    <property type="entry name" value="GNAT_YJDJ"/>
</dbReference>
<gene>
    <name evidence="2" type="ORF">EBN03_18950</name>
</gene>
<comment type="caution">
    <text evidence="2">The sequence shown here is derived from an EMBL/GenBank/DDBJ whole genome shotgun (WGS) entry which is preliminary data.</text>
</comment>
<dbReference type="PANTHER" id="PTHR31435">
    <property type="entry name" value="PROTEIN NATD1"/>
    <property type="match status" value="1"/>
</dbReference>
<dbReference type="InterPro" id="IPR045057">
    <property type="entry name" value="Gcn5-rel_NAT"/>
</dbReference>
<proteinExistence type="predicted"/>
<dbReference type="InterPro" id="IPR016181">
    <property type="entry name" value="Acyl_CoA_acyltransferase"/>
</dbReference>
<dbReference type="Gene3D" id="3.40.630.30">
    <property type="match status" value="1"/>
</dbReference>
<protein>
    <submittedName>
        <fullName evidence="2">N-acetyltransferase</fullName>
    </submittedName>
</protein>
<keyword evidence="3" id="KW-1185">Reference proteome</keyword>
<dbReference type="AlphaFoldDB" id="A0A3M2L372"/>
<accession>A0A3M2L372</accession>
<dbReference type="GO" id="GO:0016740">
    <property type="term" value="F:transferase activity"/>
    <property type="evidence" value="ECO:0007669"/>
    <property type="project" value="UniProtKB-KW"/>
</dbReference>
<evidence type="ECO:0000313" key="3">
    <source>
        <dbReference type="Proteomes" id="UP000279275"/>
    </source>
</evidence>
<dbReference type="PROSITE" id="PS51729">
    <property type="entry name" value="GNAT_YJDJ"/>
    <property type="match status" value="1"/>
</dbReference>
<dbReference type="EMBL" id="RFFH01000007">
    <property type="protein sequence ID" value="RMI31426.1"/>
    <property type="molecule type" value="Genomic_DNA"/>
</dbReference>
<organism evidence="2 3">
    <name type="scientific">Nocardia stercoris</name>
    <dbReference type="NCBI Taxonomy" id="2483361"/>
    <lineage>
        <taxon>Bacteria</taxon>
        <taxon>Bacillati</taxon>
        <taxon>Actinomycetota</taxon>
        <taxon>Actinomycetes</taxon>
        <taxon>Mycobacteriales</taxon>
        <taxon>Nocardiaceae</taxon>
        <taxon>Nocardia</taxon>
    </lineage>
</organism>
<name>A0A3M2L372_9NOCA</name>
<dbReference type="PANTHER" id="PTHR31435:SF10">
    <property type="entry name" value="BSR4717 PROTEIN"/>
    <property type="match status" value="1"/>
</dbReference>